<dbReference type="Proteomes" id="UP000887013">
    <property type="component" value="Unassembled WGS sequence"/>
</dbReference>
<comment type="caution">
    <text evidence="1">The sequence shown here is derived from an EMBL/GenBank/DDBJ whole genome shotgun (WGS) entry which is preliminary data.</text>
</comment>
<proteinExistence type="predicted"/>
<dbReference type="OrthoDB" id="6434286at2759"/>
<sequence>MPVLNLDLVDLASSNPALAQKKARICVGLGMAQARDFEIDIPPSDVVERYNNLSEEERKVVRWIEGREMNKADFLSPACTQKLTLNSVRIRLIFHKIIPARARSVR</sequence>
<name>A0A8X6T7B1_NEPPI</name>
<organism evidence="1 2">
    <name type="scientific">Nephila pilipes</name>
    <name type="common">Giant wood spider</name>
    <name type="synonym">Nephila maculata</name>
    <dbReference type="NCBI Taxonomy" id="299642"/>
    <lineage>
        <taxon>Eukaryota</taxon>
        <taxon>Metazoa</taxon>
        <taxon>Ecdysozoa</taxon>
        <taxon>Arthropoda</taxon>
        <taxon>Chelicerata</taxon>
        <taxon>Arachnida</taxon>
        <taxon>Araneae</taxon>
        <taxon>Araneomorphae</taxon>
        <taxon>Entelegynae</taxon>
        <taxon>Araneoidea</taxon>
        <taxon>Nephilidae</taxon>
        <taxon>Nephila</taxon>
    </lineage>
</organism>
<dbReference type="AlphaFoldDB" id="A0A8X6T7B1"/>
<reference evidence="1" key="1">
    <citation type="submission" date="2020-08" db="EMBL/GenBank/DDBJ databases">
        <title>Multicomponent nature underlies the extraordinary mechanical properties of spider dragline silk.</title>
        <authorList>
            <person name="Kono N."/>
            <person name="Nakamura H."/>
            <person name="Mori M."/>
            <person name="Yoshida Y."/>
            <person name="Ohtoshi R."/>
            <person name="Malay A.D."/>
            <person name="Moran D.A.P."/>
            <person name="Tomita M."/>
            <person name="Numata K."/>
            <person name="Arakawa K."/>
        </authorList>
    </citation>
    <scope>NUCLEOTIDE SEQUENCE</scope>
</reference>
<protein>
    <submittedName>
        <fullName evidence="1">Uncharacterized protein</fullName>
    </submittedName>
</protein>
<dbReference type="EMBL" id="BMAW01051594">
    <property type="protein sequence ID" value="GFS81412.1"/>
    <property type="molecule type" value="Genomic_DNA"/>
</dbReference>
<gene>
    <name evidence="1" type="ORF">NPIL_279491</name>
</gene>
<keyword evidence="2" id="KW-1185">Reference proteome</keyword>
<evidence type="ECO:0000313" key="1">
    <source>
        <dbReference type="EMBL" id="GFS81412.1"/>
    </source>
</evidence>
<evidence type="ECO:0000313" key="2">
    <source>
        <dbReference type="Proteomes" id="UP000887013"/>
    </source>
</evidence>
<accession>A0A8X6T7B1</accession>